<reference evidence="4" key="1">
    <citation type="submission" date="2018-11" db="EMBL/GenBank/DDBJ databases">
        <authorList>
            <consortium name="Pathogen Informatics"/>
        </authorList>
    </citation>
    <scope>NUCLEOTIDE SEQUENCE</scope>
</reference>
<feature type="compositionally biased region" description="Acidic residues" evidence="1">
    <location>
        <begin position="87"/>
        <end position="96"/>
    </location>
</feature>
<keyword evidence="2" id="KW-1133">Transmembrane helix</keyword>
<feature type="region of interest" description="Disordered" evidence="1">
    <location>
        <begin position="561"/>
        <end position="611"/>
    </location>
</feature>
<dbReference type="AlphaFoldDB" id="A0A3S4ZQI7"/>
<keyword evidence="3" id="KW-0732">Signal</keyword>
<evidence type="ECO:0000256" key="2">
    <source>
        <dbReference type="SAM" id="Phobius"/>
    </source>
</evidence>
<evidence type="ECO:0000313" key="4">
    <source>
        <dbReference type="EMBL" id="VEL17304.1"/>
    </source>
</evidence>
<protein>
    <recommendedName>
        <fullName evidence="6">Cadherin domain-containing protein</fullName>
    </recommendedName>
</protein>
<keyword evidence="5" id="KW-1185">Reference proteome</keyword>
<comment type="caution">
    <text evidence="4">The sequence shown here is derived from an EMBL/GenBank/DDBJ whole genome shotgun (WGS) entry which is preliminary data.</text>
</comment>
<evidence type="ECO:0000256" key="1">
    <source>
        <dbReference type="SAM" id="MobiDB-lite"/>
    </source>
</evidence>
<feature type="compositionally biased region" description="Acidic residues" evidence="1">
    <location>
        <begin position="747"/>
        <end position="761"/>
    </location>
</feature>
<feature type="transmembrane region" description="Helical" evidence="2">
    <location>
        <begin position="398"/>
        <end position="424"/>
    </location>
</feature>
<feature type="compositionally biased region" description="Gly residues" evidence="1">
    <location>
        <begin position="64"/>
        <end position="75"/>
    </location>
</feature>
<feature type="compositionally biased region" description="Acidic residues" evidence="1">
    <location>
        <begin position="561"/>
        <end position="571"/>
    </location>
</feature>
<dbReference type="EMBL" id="CAAALY010032031">
    <property type="protein sequence ID" value="VEL17304.1"/>
    <property type="molecule type" value="Genomic_DNA"/>
</dbReference>
<accession>A0A3S4ZQI7</accession>
<keyword evidence="2" id="KW-0812">Transmembrane</keyword>
<evidence type="ECO:0000313" key="5">
    <source>
        <dbReference type="Proteomes" id="UP000784294"/>
    </source>
</evidence>
<gene>
    <name evidence="4" type="ORF">PXEA_LOCUS10744</name>
</gene>
<feature type="compositionally biased region" description="Polar residues" evidence="1">
    <location>
        <begin position="651"/>
        <end position="672"/>
    </location>
</feature>
<dbReference type="OrthoDB" id="6246135at2759"/>
<sequence>MSSIVSLALSPPIRFTHFSVLLLGLLTVGCSAGLHDSFVPVRFAENDANANANEHEHDNSNSGHDGGGSGGGGGTVLRTARPAGSGDSDEASLEASEEACSEHGCALLPPDREVLVCEPDQPTGPASDQPSARQAQLPRRPIVCLVNPTTGEIRLGSKESIRRLRSPSFVNLFASLSPLVPPTGHMSLHLQLNVLELPANLFAGVGQTIVEVRLLNVVAVHPDALIDLRRLRTFEIDTHQSPKQLSDRTSDGQTHHLDPATAFLRLRPLDGTAPIAFNLAVVCFRCPRLADPPPPFALRSAGDPMIVIGFPGQSSAEPQHAYTAVYPYSCPLATEHPGCPRGPHDSQVAAGVNRSLGNATLAELPPIGQEWRLNEETVVAVARVDGGDRTTGRSERTYFFTVLVLAVWCTLLTFCMLLVLAFILRRLRSNKSIQSPRLGSSKRAPGNWSDWTGWPNRWSRAGGWLDRLLVPTSRRRTSTLDEFPSASTGSAYLPSARPLGPLGNGTTASCLYPGLLGQLPRSNTLLVDSISASWHNAGLFPYAYPLGSMPNLALDGDDYDAEAEVEVETEAESGRPRTGQSGAGSRGTGRWSAGRRAGMPRRRPGVATQRNSATFLSPSTLPGFVATNAVRVHSVAAPSGPHEPGGLQRPQFGQSTTSGLVNTRPPSRTSQASLPIAAGANSVHRQTGSGQTVAVVTAPSPRDVRARLSEVYGAQFGQDERILLVVDDLLMGPSRRTGQTALRAEPEPEAEDSDGPSDDISESGIYENMQMSQQRVGLLQQRLVQG</sequence>
<name>A0A3S4ZQI7_9PLAT</name>
<organism evidence="4 5">
    <name type="scientific">Protopolystoma xenopodis</name>
    <dbReference type="NCBI Taxonomy" id="117903"/>
    <lineage>
        <taxon>Eukaryota</taxon>
        <taxon>Metazoa</taxon>
        <taxon>Spiralia</taxon>
        <taxon>Lophotrochozoa</taxon>
        <taxon>Platyhelminthes</taxon>
        <taxon>Monogenea</taxon>
        <taxon>Polyopisthocotylea</taxon>
        <taxon>Polystomatidea</taxon>
        <taxon>Polystomatidae</taxon>
        <taxon>Protopolystoma</taxon>
    </lineage>
</organism>
<feature type="region of interest" description="Disordered" evidence="1">
    <location>
        <begin position="636"/>
        <end position="672"/>
    </location>
</feature>
<dbReference type="Proteomes" id="UP000784294">
    <property type="component" value="Unassembled WGS sequence"/>
</dbReference>
<proteinExistence type="predicted"/>
<keyword evidence="2" id="KW-0472">Membrane</keyword>
<evidence type="ECO:0000256" key="3">
    <source>
        <dbReference type="SAM" id="SignalP"/>
    </source>
</evidence>
<feature type="region of interest" description="Disordered" evidence="1">
    <location>
        <begin position="737"/>
        <end position="767"/>
    </location>
</feature>
<feature type="chain" id="PRO_5018729096" description="Cadherin domain-containing protein" evidence="3">
    <location>
        <begin position="33"/>
        <end position="786"/>
    </location>
</feature>
<feature type="region of interest" description="Disordered" evidence="1">
    <location>
        <begin position="52"/>
        <end position="96"/>
    </location>
</feature>
<feature type="signal peptide" evidence="3">
    <location>
        <begin position="1"/>
        <end position="32"/>
    </location>
</feature>
<evidence type="ECO:0008006" key="6">
    <source>
        <dbReference type="Google" id="ProtNLM"/>
    </source>
</evidence>